<dbReference type="PANTHER" id="PTHR28153">
    <property type="entry name" value="PROTEIN, PUTATIVE-RELATED"/>
    <property type="match status" value="1"/>
</dbReference>
<keyword evidence="2 5" id="KW-0812">Transmembrane</keyword>
<dbReference type="InterPro" id="IPR018626">
    <property type="entry name" value="LCHN/Anr2"/>
</dbReference>
<accession>M9LTU8</accession>
<feature type="repeat" description="Solcar" evidence="5">
    <location>
        <begin position="221"/>
        <end position="306"/>
    </location>
</feature>
<dbReference type="Gene3D" id="1.50.40.10">
    <property type="entry name" value="Mitochondrial carrier domain"/>
    <property type="match status" value="2"/>
</dbReference>
<dbReference type="OrthoDB" id="2152680at2759"/>
<keyword evidence="3" id="KW-1133">Transmembrane helix</keyword>
<dbReference type="InterPro" id="IPR023395">
    <property type="entry name" value="MCP_dom_sf"/>
</dbReference>
<dbReference type="Proteomes" id="UP000011976">
    <property type="component" value="Unassembled WGS sequence"/>
</dbReference>
<evidence type="ECO:0000313" key="9">
    <source>
        <dbReference type="Proteomes" id="UP000011976"/>
    </source>
</evidence>
<feature type="region of interest" description="Disordered" evidence="7">
    <location>
        <begin position="846"/>
        <end position="891"/>
    </location>
</feature>
<evidence type="ECO:0000256" key="2">
    <source>
        <dbReference type="ARBA" id="ARBA00022692"/>
    </source>
</evidence>
<feature type="repeat" description="Solcar" evidence="5">
    <location>
        <begin position="22"/>
        <end position="107"/>
    </location>
</feature>
<sequence length="1118" mass="120902">MADDQTTAAIKDEEFEQKKQATSSVKSFLSGGFGGVCSVLVGHPFDLTKTRLQTAANGTYTGGLDVVRKTIKADGIKGMYRGMGPPLIGVTPIFALSFWSYDMGKKLVYAMTPGRTDPKLSTGELAFAGFFSAVPTTLVAGPAERVKVLLQLQGQSGSTGPTYNGPVDVVRQLYKEGGLKSIFRGTGATLARDGPGSAAYFCAYEVSKRMLTPAGQDPQQLNFLNVLTAGGLAGMAMWGLAIPPDVIKSRYQGAPHGTYSGFLDCARKTVAQDGVKALFKGFGPAMARAFPANAATFVSQGLDIDRMKGSSSEPGPSSAPKLSLLPSNVLTVFLASFHVRHGNQIDYQYPPAPKSSSTDEVLVDVTDDTAQEGDADDEDTGVDLSGVEWKVLPSGGHLINEDVIYFQTPRPGSIGVACFRKVDLDNEDADAAAQRGARMVSAGLILQCEGPADQHPSGLAQQLAIVPHVSNLKKLAEELAHDPEDVRPLRTYYDTHRACSAAADVTLDGKRMKQLRMRRRRDPRNLPHDPISHMPALCGSLGALLPHLLKKLMLPRHRLLIFSPAPPIVNAAHLGYNLADLVALAVGRSGRRHENLLALAQRGIIDVRGQIGVHDIPDLEQEQQQHTKSHDMLPQRSWIAWSTDKILLEKPHLFDSVLDLTPLITRDSRGVLEEALMETSSTGARLFTVVRPPATESGKRGGGAQLKAESWTTREFATFNELDAQAQRNAERAERLGAAACISRRRSRNKLLRSSSYRSEEAQERSSRDIEYTHAQGDSVSQWRGGCSPRRSGAGTLSAALAFLRYWLAGWWFLPRHWRYGLPAAYVLPLGIRGDGGVRASILVMPEDESDDEDLDDEEDREIAAEDEAEEERRSALEAEPAGGAGDAGEHVAARSRVAAVMAGDQQTGTNSSSDTEELELHRGHAHHLIPPDPLLAAVGASPVRGSGVAESDRLSMSHASLRRRSTDRSAYARSVGGSEGQHELGAWYSDEQDRFHSILSDSLWMVWSHWTAALVSGLLDILEDRLAQIEQEDDASLSEEADVSALLISRVAEGLEMSLGPADMASLGLSAGNQLDVQLVESLGSACLQLLTSSICDGVCQPRVKVDRGWSLFRWIL</sequence>
<evidence type="ECO:0000256" key="5">
    <source>
        <dbReference type="PROSITE-ProRule" id="PRU00282"/>
    </source>
</evidence>
<comment type="subcellular location">
    <subcellularLocation>
        <location evidence="1">Membrane</location>
        <topology evidence="1">Multi-pass membrane protein</topology>
    </subcellularLocation>
</comment>
<dbReference type="EMBL" id="DF196773">
    <property type="protein sequence ID" value="GAC72304.1"/>
    <property type="molecule type" value="Genomic_DNA"/>
</dbReference>
<dbReference type="GO" id="GO:0005811">
    <property type="term" value="C:lipid droplet"/>
    <property type="evidence" value="ECO:0007669"/>
    <property type="project" value="TreeGrafter"/>
</dbReference>
<dbReference type="PANTHER" id="PTHR28153:SF1">
    <property type="entry name" value="DUF4484 DOMAIN-CONTAINING PROTEIN"/>
    <property type="match status" value="1"/>
</dbReference>
<evidence type="ECO:0000256" key="6">
    <source>
        <dbReference type="SAM" id="Coils"/>
    </source>
</evidence>
<feature type="compositionally biased region" description="Acidic residues" evidence="7">
    <location>
        <begin position="846"/>
        <end position="870"/>
    </location>
</feature>
<dbReference type="InterPro" id="IPR053056">
    <property type="entry name" value="Lipid_Metab_Assoc_Protein"/>
</dbReference>
<evidence type="ECO:0000256" key="1">
    <source>
        <dbReference type="ARBA" id="ARBA00004141"/>
    </source>
</evidence>
<dbReference type="Pfam" id="PF09804">
    <property type="entry name" value="DENND11"/>
    <property type="match status" value="1"/>
</dbReference>
<organism evidence="8 9">
    <name type="scientific">Pseudozyma antarctica (strain T-34)</name>
    <name type="common">Yeast</name>
    <name type="synonym">Candida antarctica</name>
    <dbReference type="NCBI Taxonomy" id="1151754"/>
    <lineage>
        <taxon>Eukaryota</taxon>
        <taxon>Fungi</taxon>
        <taxon>Dikarya</taxon>
        <taxon>Basidiomycota</taxon>
        <taxon>Ustilaginomycotina</taxon>
        <taxon>Ustilaginomycetes</taxon>
        <taxon>Ustilaginales</taxon>
        <taxon>Ustilaginaceae</taxon>
        <taxon>Moesziomyces</taxon>
    </lineage>
</organism>
<dbReference type="GO" id="GO:0016020">
    <property type="term" value="C:membrane"/>
    <property type="evidence" value="ECO:0007669"/>
    <property type="project" value="UniProtKB-SubCell"/>
</dbReference>
<evidence type="ECO:0000313" key="8">
    <source>
        <dbReference type="EMBL" id="GAC72304.1"/>
    </source>
</evidence>
<name>M9LTU8_PSEA3</name>
<reference evidence="9" key="1">
    <citation type="journal article" date="2013" name="Genome Announc.">
        <title>Genome sequence of the basidiomycetous yeast Pseudozyma antarctica T-34, a producer of the glycolipid biosurfactants mannosylerythritol lipids.</title>
        <authorList>
            <person name="Morita T."/>
            <person name="Koike H."/>
            <person name="Koyama Y."/>
            <person name="Hagiwara H."/>
            <person name="Ito E."/>
            <person name="Fukuoka T."/>
            <person name="Imura T."/>
            <person name="Machida M."/>
            <person name="Kitamoto D."/>
        </authorList>
    </citation>
    <scope>NUCLEOTIDE SEQUENCE [LARGE SCALE GENOMIC DNA]</scope>
    <source>
        <strain evidence="9">T-34</strain>
    </source>
</reference>
<feature type="coiled-coil region" evidence="6">
    <location>
        <begin position="1013"/>
        <end position="1040"/>
    </location>
</feature>
<keyword evidence="4 5" id="KW-0472">Membrane</keyword>
<dbReference type="SUPFAM" id="SSF103506">
    <property type="entry name" value="Mitochondrial carrier"/>
    <property type="match status" value="1"/>
</dbReference>
<evidence type="ECO:0000256" key="3">
    <source>
        <dbReference type="ARBA" id="ARBA00022989"/>
    </source>
</evidence>
<dbReference type="AlphaFoldDB" id="M9LTU8"/>
<proteinExistence type="predicted"/>
<evidence type="ECO:0000256" key="4">
    <source>
        <dbReference type="ARBA" id="ARBA00023136"/>
    </source>
</evidence>
<feature type="repeat" description="Solcar" evidence="5">
    <location>
        <begin position="120"/>
        <end position="210"/>
    </location>
</feature>
<dbReference type="PROSITE" id="PS50920">
    <property type="entry name" value="SOLCAR"/>
    <property type="match status" value="3"/>
</dbReference>
<dbReference type="Pfam" id="PF00153">
    <property type="entry name" value="Mito_carr"/>
    <property type="match status" value="3"/>
</dbReference>
<keyword evidence="6" id="KW-0175">Coiled coil</keyword>
<evidence type="ECO:0000256" key="7">
    <source>
        <dbReference type="SAM" id="MobiDB-lite"/>
    </source>
</evidence>
<gene>
    <name evidence="8" type="ORF">PANT_7c00029</name>
</gene>
<dbReference type="STRING" id="1151754.M9LTU8"/>
<protein>
    <submittedName>
        <fullName evidence="8">Mitochondrial carnitine-acylcarnitine carrier protein</fullName>
    </submittedName>
</protein>
<dbReference type="InterPro" id="IPR018108">
    <property type="entry name" value="MCP_transmembrane"/>
</dbReference>